<keyword evidence="1" id="KW-0732">Signal</keyword>
<organism evidence="2 3">
    <name type="scientific">Flavobacterium jumunjinense</name>
    <dbReference type="NCBI Taxonomy" id="998845"/>
    <lineage>
        <taxon>Bacteria</taxon>
        <taxon>Pseudomonadati</taxon>
        <taxon>Bacteroidota</taxon>
        <taxon>Flavobacteriia</taxon>
        <taxon>Flavobacteriales</taxon>
        <taxon>Flavobacteriaceae</taxon>
        <taxon>Flavobacterium</taxon>
    </lineage>
</organism>
<feature type="chain" id="PRO_5047537913" evidence="1">
    <location>
        <begin position="19"/>
        <end position="1188"/>
    </location>
</feature>
<dbReference type="Pfam" id="PF02012">
    <property type="entry name" value="BNR"/>
    <property type="match status" value="3"/>
</dbReference>
<accession>A0ABV5GKP5</accession>
<dbReference type="InterPro" id="IPR026341">
    <property type="entry name" value="T9SS_type_B"/>
</dbReference>
<feature type="signal peptide" evidence="1">
    <location>
        <begin position="1"/>
        <end position="18"/>
    </location>
</feature>
<evidence type="ECO:0000256" key="1">
    <source>
        <dbReference type="SAM" id="SignalP"/>
    </source>
</evidence>
<dbReference type="InterPro" id="IPR036278">
    <property type="entry name" value="Sialidase_sf"/>
</dbReference>
<proteinExistence type="predicted"/>
<reference evidence="2 3" key="1">
    <citation type="submission" date="2024-09" db="EMBL/GenBank/DDBJ databases">
        <authorList>
            <person name="Sun Q."/>
            <person name="Mori K."/>
        </authorList>
    </citation>
    <scope>NUCLEOTIDE SEQUENCE [LARGE SCALE GENOMIC DNA]</scope>
    <source>
        <strain evidence="2 3">CECT 7955</strain>
    </source>
</reference>
<protein>
    <submittedName>
        <fullName evidence="2">T9SS type B sorting domain-containing protein</fullName>
    </submittedName>
</protein>
<dbReference type="Pfam" id="PF13585">
    <property type="entry name" value="CHU_C"/>
    <property type="match status" value="1"/>
</dbReference>
<evidence type="ECO:0000313" key="3">
    <source>
        <dbReference type="Proteomes" id="UP001589607"/>
    </source>
</evidence>
<sequence>MKTKLLFFFLLISSILSAQEICDNGIDDDGDGLIDLNDDECQCATTSVNSIIPNPSFEVHSSCPTNFSIPGNDQLSLATPWIQATSATSDYFNTCGYILPGVVSSGLNTFPDGNAIVGAGFLSDWKEYIGTPLLSPMLSGTNYQLTFNIASLAINPTGGYLPGVISNYEPINITLYGCTDGSNLPLNTVFSPNISDPTWKIIGHVTYSPLTDWEQVTMTFTPTIDINAIMIGAPAVLPNSYTLDQTIFPYFVFDNLLLNEASEFGVNISQSGSFCENNLILNANITTNTSSAVTYQWYHEGIAIIGATSSTFNIPSFTSNLGHYSVKISDGSTCYISTEAIINRILSSPNYAVVQPNCLVPSGTITITTPALEYSFDNGITWQSSPIKNSLPVGNYFIKIKTPNGCISSGTGVTIQQPQLISSANLSVTQPTSCDETGTITINSSIASEYSFDGGITWTTNSVANNLQPGNYIVLIKDQNGCQSANQFITINRVFLSQPTVTIIQPSCDNSGEITITTTADEYSFDDGTTWSNSPTLSNLPAGSYYVKIRNNNGCESYSQFVNLQPFYLNESIDYTIIDPSCGLGGTITIHNTATEYSFDGGITWTTSNAESNLSPGYYEILIRNNINCTSYPVNVFLRNFYLPNPEYTVVQPDCDTEGSITITTIAAEYSFDGGNTWTTNPVATNLNSGTYNIVIKNDLNCISNSLYVNLNYFNLPAPLYTVSNSICGANGTITITTVANEYSFDNGATWTTNPIATNLSPGYYIIKIRNSPTCESYYTYVNLRDFNSIYPEYTYTNAGCDTYATITITTPADLYSFDGGNTWTSNNTITNLLGGQAYYIKAKMNNGCVSNTNSVYINSTYLSLPDAHDYHVTTCDNLNDGSENINLSSYNDNLIANAIDFSFTYYTTYLGATNQTIGSLITNSNAHNLSNTNNTVYVRVTSSQNCSKVVTLTFSFIDSPVITMNDSYILCENSTVTINAENGFDSYLWSTGETTESIVVDQAGNYTLTVTENHGALTCSSTKELEVVLSNPATITSFNTEDWTVENNIISVNVTGLGNYEYSLDGIVYQDSNTFYDLETGEFTIYVRDKNECGEVSGEIYLLMYPKFFTPNGDGYNDFWQIKFSDNEPNMIVSIFDRQGKFIKQFGSSSQGWDGNYLGKQLPSTDYWFVVTRENGKEFKGHFTLKR</sequence>
<keyword evidence="3" id="KW-1185">Reference proteome</keyword>
<gene>
    <name evidence="2" type="ORF">ACFFVF_03330</name>
</gene>
<dbReference type="SUPFAM" id="SSF50939">
    <property type="entry name" value="Sialidases"/>
    <property type="match status" value="2"/>
</dbReference>
<name>A0ABV5GKP5_9FLAO</name>
<dbReference type="InterPro" id="IPR002860">
    <property type="entry name" value="BNR_rpt"/>
</dbReference>
<dbReference type="EMBL" id="JBHMEY010000007">
    <property type="protein sequence ID" value="MFB9095536.1"/>
    <property type="molecule type" value="Genomic_DNA"/>
</dbReference>
<evidence type="ECO:0000313" key="2">
    <source>
        <dbReference type="EMBL" id="MFB9095536.1"/>
    </source>
</evidence>
<dbReference type="InterPro" id="IPR013783">
    <property type="entry name" value="Ig-like_fold"/>
</dbReference>
<comment type="caution">
    <text evidence="2">The sequence shown here is derived from an EMBL/GenBank/DDBJ whole genome shotgun (WGS) entry which is preliminary data.</text>
</comment>
<dbReference type="NCBIfam" id="TIGR04131">
    <property type="entry name" value="Bac_Flav_CTERM"/>
    <property type="match status" value="1"/>
</dbReference>
<dbReference type="Proteomes" id="UP001589607">
    <property type="component" value="Unassembled WGS sequence"/>
</dbReference>
<dbReference type="Gene3D" id="2.60.40.10">
    <property type="entry name" value="Immunoglobulins"/>
    <property type="match status" value="1"/>
</dbReference>
<dbReference type="CDD" id="cd15482">
    <property type="entry name" value="Sialidase_non-viral"/>
    <property type="match status" value="1"/>
</dbReference>
<dbReference type="RefSeq" id="WP_236454121.1">
    <property type="nucleotide sequence ID" value="NZ_CBCSGE010000020.1"/>
</dbReference>